<evidence type="ECO:0000313" key="2">
    <source>
        <dbReference type="Proteomes" id="UP000177152"/>
    </source>
</evidence>
<dbReference type="GO" id="GO:0008781">
    <property type="term" value="F:N-acylneuraminate cytidylyltransferase activity"/>
    <property type="evidence" value="ECO:0007669"/>
    <property type="project" value="TreeGrafter"/>
</dbReference>
<dbReference type="CDD" id="cd02513">
    <property type="entry name" value="CMP-NeuAc_Synthase"/>
    <property type="match status" value="1"/>
</dbReference>
<comment type="caution">
    <text evidence="1">The sequence shown here is derived from an EMBL/GenBank/DDBJ whole genome shotgun (WGS) entry which is preliminary data.</text>
</comment>
<dbReference type="AlphaFoldDB" id="A0A1G2K6S0"/>
<proteinExistence type="predicted"/>
<evidence type="ECO:0000313" key="1">
    <source>
        <dbReference type="EMBL" id="OGZ95107.1"/>
    </source>
</evidence>
<dbReference type="Gene3D" id="3.90.550.10">
    <property type="entry name" value="Spore Coat Polysaccharide Biosynthesis Protein SpsA, Chain A"/>
    <property type="match status" value="1"/>
</dbReference>
<dbReference type="SUPFAM" id="SSF53448">
    <property type="entry name" value="Nucleotide-diphospho-sugar transferases"/>
    <property type="match status" value="1"/>
</dbReference>
<dbReference type="Proteomes" id="UP000177152">
    <property type="component" value="Unassembled WGS sequence"/>
</dbReference>
<dbReference type="InterPro" id="IPR029044">
    <property type="entry name" value="Nucleotide-diphossugar_trans"/>
</dbReference>
<evidence type="ECO:0008006" key="3">
    <source>
        <dbReference type="Google" id="ProtNLM"/>
    </source>
</evidence>
<sequence>MDTKTALSKKQRRFPLRVLGVIPARGGSKGVPRKNIKLLAGKPLLAYMLGAALGSRYFTRVVVSSEDDEILKVAKKYGGLKVPLRRPKELAEDTSPDVPMLQHAVRETERQDGVMFDYVVQLHATTPFMTSGDIDGALTKLFENQKADSVVSVFQVNSYHPIKLKKIVNDKLEQYVEAFEEKTTSRRQDLYPVYKRNGGLYASKRSVVMDLGRVWGDHVLPYVMPDHQSIEIDSQTDFLMADLLMRHMKKQKPKLL</sequence>
<dbReference type="EMBL" id="MHQC01000017">
    <property type="protein sequence ID" value="OGZ95107.1"/>
    <property type="molecule type" value="Genomic_DNA"/>
</dbReference>
<accession>A0A1G2K6S0</accession>
<dbReference type="InterPro" id="IPR050793">
    <property type="entry name" value="CMP-NeuNAc_synthase"/>
</dbReference>
<gene>
    <name evidence="1" type="ORF">A2633_06260</name>
</gene>
<dbReference type="Pfam" id="PF02348">
    <property type="entry name" value="CTP_transf_3"/>
    <property type="match status" value="1"/>
</dbReference>
<name>A0A1G2K6S0_9BACT</name>
<organism evidence="1 2">
    <name type="scientific">Candidatus Sungbacteria bacterium RIFCSPHIGHO2_01_FULL_47_32</name>
    <dbReference type="NCBI Taxonomy" id="1802264"/>
    <lineage>
        <taxon>Bacteria</taxon>
        <taxon>Candidatus Sungiibacteriota</taxon>
    </lineage>
</organism>
<dbReference type="InterPro" id="IPR003329">
    <property type="entry name" value="Cytidylyl_trans"/>
</dbReference>
<dbReference type="PANTHER" id="PTHR21485:SF6">
    <property type="entry name" value="N-ACYLNEURAMINATE CYTIDYLYLTRANSFERASE-RELATED"/>
    <property type="match status" value="1"/>
</dbReference>
<dbReference type="PANTHER" id="PTHR21485">
    <property type="entry name" value="HAD SUPERFAMILY MEMBERS CMAS AND KDSC"/>
    <property type="match status" value="1"/>
</dbReference>
<reference evidence="1 2" key="1">
    <citation type="journal article" date="2016" name="Nat. Commun.">
        <title>Thousands of microbial genomes shed light on interconnected biogeochemical processes in an aquifer system.</title>
        <authorList>
            <person name="Anantharaman K."/>
            <person name="Brown C.T."/>
            <person name="Hug L.A."/>
            <person name="Sharon I."/>
            <person name="Castelle C.J."/>
            <person name="Probst A.J."/>
            <person name="Thomas B.C."/>
            <person name="Singh A."/>
            <person name="Wilkins M.J."/>
            <person name="Karaoz U."/>
            <person name="Brodie E.L."/>
            <person name="Williams K.H."/>
            <person name="Hubbard S.S."/>
            <person name="Banfield J.F."/>
        </authorList>
    </citation>
    <scope>NUCLEOTIDE SEQUENCE [LARGE SCALE GENOMIC DNA]</scope>
</reference>
<protein>
    <recommendedName>
        <fullName evidence="3">Cytidylyltransferase</fullName>
    </recommendedName>
</protein>